<dbReference type="Proteomes" id="UP001138500">
    <property type="component" value="Unassembled WGS sequence"/>
</dbReference>
<proteinExistence type="predicted"/>
<organism evidence="2 3">
    <name type="scientific">Teratosphaeria destructans</name>
    <dbReference type="NCBI Taxonomy" id="418781"/>
    <lineage>
        <taxon>Eukaryota</taxon>
        <taxon>Fungi</taxon>
        <taxon>Dikarya</taxon>
        <taxon>Ascomycota</taxon>
        <taxon>Pezizomycotina</taxon>
        <taxon>Dothideomycetes</taxon>
        <taxon>Dothideomycetidae</taxon>
        <taxon>Mycosphaerellales</taxon>
        <taxon>Teratosphaeriaceae</taxon>
        <taxon>Teratosphaeria</taxon>
    </lineage>
</organism>
<dbReference type="AlphaFoldDB" id="A0A9W7SUP7"/>
<accession>A0A9W7SUP7</accession>
<name>A0A9W7SUP7_9PEZI</name>
<comment type="caution">
    <text evidence="2">The sequence shown here is derived from an EMBL/GenBank/DDBJ whole genome shotgun (WGS) entry which is preliminary data.</text>
</comment>
<feature type="compositionally biased region" description="Acidic residues" evidence="1">
    <location>
        <begin position="26"/>
        <end position="37"/>
    </location>
</feature>
<reference evidence="2 3" key="2">
    <citation type="journal article" date="2021" name="Curr. Genet.">
        <title>Genetic response to nitrogen starvation in the aggressive Eucalyptus foliar pathogen Teratosphaeria destructans.</title>
        <authorList>
            <person name="Havenga M."/>
            <person name="Wingfield B.D."/>
            <person name="Wingfield M.J."/>
            <person name="Dreyer L.L."/>
            <person name="Roets F."/>
            <person name="Aylward J."/>
        </authorList>
    </citation>
    <scope>NUCLEOTIDE SEQUENCE [LARGE SCALE GENOMIC DNA]</scope>
    <source>
        <strain evidence="2">CMW44962</strain>
    </source>
</reference>
<evidence type="ECO:0000256" key="1">
    <source>
        <dbReference type="SAM" id="MobiDB-lite"/>
    </source>
</evidence>
<feature type="region of interest" description="Disordered" evidence="1">
    <location>
        <begin position="1"/>
        <end position="71"/>
    </location>
</feature>
<evidence type="ECO:0000313" key="2">
    <source>
        <dbReference type="EMBL" id="KAH9831042.1"/>
    </source>
</evidence>
<protein>
    <submittedName>
        <fullName evidence="2">Uncharacterized protein</fullName>
    </submittedName>
</protein>
<dbReference type="EMBL" id="RIBY02001225">
    <property type="protein sequence ID" value="KAH9831042.1"/>
    <property type="molecule type" value="Genomic_DNA"/>
</dbReference>
<feature type="compositionally biased region" description="Acidic residues" evidence="1">
    <location>
        <begin position="46"/>
        <end position="60"/>
    </location>
</feature>
<evidence type="ECO:0000313" key="3">
    <source>
        <dbReference type="Proteomes" id="UP001138500"/>
    </source>
</evidence>
<gene>
    <name evidence="2" type="ORF">Tdes44962_MAKER08976</name>
</gene>
<keyword evidence="3" id="KW-1185">Reference proteome</keyword>
<sequence>MLARSESVYADIRTKHERERATDGGSDSDDGGSDGNDEGDHGDHGDDGDDDGDDNSDDDGQEQHGGSRVDVILITTGTTESPQERVMTVAQHRSSLVAFFRRCGSSWSSPGAISLRLLGSPEGRRSVRFSPKTLAGMRATEEFYERRETSQPA</sequence>
<reference evidence="2 3" key="1">
    <citation type="journal article" date="2018" name="IMA Fungus">
        <title>IMA Genome-F 10: Nine draft genome sequences of Claviceps purpurea s.lat., including C. arundinis, C. humidiphila, and C. cf. spartinae, pseudomolecules for the pitch canker pathogen Fusarium circinatum, draft genome of Davidsoniella eucalypti, Grosmannia galeiformis, Quambalaria eucalypti, and Teratosphaeria destructans.</title>
        <authorList>
            <person name="Wingfield B.D."/>
            <person name="Liu M."/>
            <person name="Nguyen H.D."/>
            <person name="Lane F.A."/>
            <person name="Morgan S.W."/>
            <person name="De Vos L."/>
            <person name="Wilken P.M."/>
            <person name="Duong T.A."/>
            <person name="Aylward J."/>
            <person name="Coetzee M.P."/>
            <person name="Dadej K."/>
            <person name="De Beer Z.W."/>
            <person name="Findlay W."/>
            <person name="Havenga M."/>
            <person name="Kolarik M."/>
            <person name="Menzies J.G."/>
            <person name="Naidoo K."/>
            <person name="Pochopski O."/>
            <person name="Shoukouhi P."/>
            <person name="Santana Q.C."/>
            <person name="Seifert K.A."/>
            <person name="Soal N."/>
            <person name="Steenkamp E.T."/>
            <person name="Tatham C.T."/>
            <person name="van der Nest M.A."/>
            <person name="Wingfield M.J."/>
        </authorList>
    </citation>
    <scope>NUCLEOTIDE SEQUENCE [LARGE SCALE GENOMIC DNA]</scope>
    <source>
        <strain evidence="2">CMW44962</strain>
    </source>
</reference>
<feature type="compositionally biased region" description="Basic and acidic residues" evidence="1">
    <location>
        <begin position="12"/>
        <end position="22"/>
    </location>
</feature>